<gene>
    <name evidence="7" type="ORF">QOZ93_000170</name>
</gene>
<evidence type="ECO:0000256" key="2">
    <source>
        <dbReference type="ARBA" id="ARBA00022491"/>
    </source>
</evidence>
<dbReference type="SUPFAM" id="SSF46785">
    <property type="entry name" value="Winged helix' DNA-binding domain"/>
    <property type="match status" value="1"/>
</dbReference>
<dbReference type="InterPro" id="IPR002481">
    <property type="entry name" value="FUR"/>
</dbReference>
<comment type="caution">
    <text evidence="7">The sequence shown here is derived from an EMBL/GenBank/DDBJ whole genome shotgun (WGS) entry which is preliminary data.</text>
</comment>
<reference evidence="7 8" key="1">
    <citation type="submission" date="2023-07" db="EMBL/GenBank/DDBJ databases">
        <title>Genomic Encyclopedia of Type Strains, Phase IV (KMG-IV): sequencing the most valuable type-strain genomes for metagenomic binning, comparative biology and taxonomic classification.</title>
        <authorList>
            <person name="Goeker M."/>
        </authorList>
    </citation>
    <scope>NUCLEOTIDE SEQUENCE [LARGE SCALE GENOMIC DNA]</scope>
    <source>
        <strain evidence="7 8">DSM 1400</strain>
    </source>
</reference>
<evidence type="ECO:0000313" key="7">
    <source>
        <dbReference type="EMBL" id="MDQ0478469.1"/>
    </source>
</evidence>
<keyword evidence="4" id="KW-0805">Transcription regulation</keyword>
<accession>A0ABU0JN36</accession>
<proteinExistence type="inferred from homology"/>
<dbReference type="Proteomes" id="UP001224418">
    <property type="component" value="Unassembled WGS sequence"/>
</dbReference>
<evidence type="ECO:0000256" key="4">
    <source>
        <dbReference type="ARBA" id="ARBA00023015"/>
    </source>
</evidence>
<comment type="similarity">
    <text evidence="1">Belongs to the Fur family.</text>
</comment>
<dbReference type="InterPro" id="IPR036390">
    <property type="entry name" value="WH_DNA-bd_sf"/>
</dbReference>
<dbReference type="Gene3D" id="3.30.1490.190">
    <property type="match status" value="1"/>
</dbReference>
<keyword evidence="8" id="KW-1185">Reference proteome</keyword>
<keyword evidence="5" id="KW-0238">DNA-binding</keyword>
<keyword evidence="3" id="KW-0862">Zinc</keyword>
<evidence type="ECO:0000256" key="6">
    <source>
        <dbReference type="ARBA" id="ARBA00023163"/>
    </source>
</evidence>
<evidence type="ECO:0000256" key="1">
    <source>
        <dbReference type="ARBA" id="ARBA00007957"/>
    </source>
</evidence>
<keyword evidence="6" id="KW-0804">Transcription</keyword>
<dbReference type="Pfam" id="PF01475">
    <property type="entry name" value="FUR"/>
    <property type="match status" value="1"/>
</dbReference>
<dbReference type="InterPro" id="IPR043135">
    <property type="entry name" value="Fur_C"/>
</dbReference>
<dbReference type="PANTHER" id="PTHR33202">
    <property type="entry name" value="ZINC UPTAKE REGULATION PROTEIN"/>
    <property type="match status" value="1"/>
</dbReference>
<keyword evidence="2" id="KW-0678">Repressor</keyword>
<dbReference type="RefSeq" id="WP_111943813.1">
    <property type="nucleotide sequence ID" value="NZ_BAAACJ010000024.1"/>
</dbReference>
<protein>
    <submittedName>
        <fullName evidence="7">Fe2+ or Zn2+ uptake regulation protein</fullName>
    </submittedName>
</protein>
<evidence type="ECO:0000256" key="5">
    <source>
        <dbReference type="ARBA" id="ARBA00023125"/>
    </source>
</evidence>
<dbReference type="EMBL" id="JAUSWN010000001">
    <property type="protein sequence ID" value="MDQ0478469.1"/>
    <property type="molecule type" value="Genomic_DNA"/>
</dbReference>
<evidence type="ECO:0000313" key="8">
    <source>
        <dbReference type="Proteomes" id="UP001224418"/>
    </source>
</evidence>
<evidence type="ECO:0000256" key="3">
    <source>
        <dbReference type="ARBA" id="ARBA00022833"/>
    </source>
</evidence>
<dbReference type="CDD" id="cd07153">
    <property type="entry name" value="Fur_like"/>
    <property type="match status" value="1"/>
</dbReference>
<dbReference type="PANTHER" id="PTHR33202:SF8">
    <property type="entry name" value="PEROXIDE-RESPONSIVE REPRESSOR PERR"/>
    <property type="match status" value="1"/>
</dbReference>
<name>A0ABU0JN36_HATLI</name>
<sequence>MNEEEYLRDIGIKVTKARINILHILKESNKSLTAEDIHRMLYNDKINIDLSTIYRTLENFYKNSIINRWYLDEGKYSYSLKTKGHKHLIKCSICNKEVEYECPMPQIKELIKKEVGFYVTCGDITLEGVCDNCKKKKH</sequence>
<dbReference type="InterPro" id="IPR036388">
    <property type="entry name" value="WH-like_DNA-bd_sf"/>
</dbReference>
<organism evidence="7 8">
    <name type="scientific">Hathewaya limosa</name>
    <name type="common">Clostridium limosum</name>
    <dbReference type="NCBI Taxonomy" id="1536"/>
    <lineage>
        <taxon>Bacteria</taxon>
        <taxon>Bacillati</taxon>
        <taxon>Bacillota</taxon>
        <taxon>Clostridia</taxon>
        <taxon>Eubacteriales</taxon>
        <taxon>Clostridiaceae</taxon>
        <taxon>Hathewaya</taxon>
    </lineage>
</organism>
<dbReference type="Gene3D" id="1.10.10.10">
    <property type="entry name" value="Winged helix-like DNA-binding domain superfamily/Winged helix DNA-binding domain"/>
    <property type="match status" value="1"/>
</dbReference>